<accession>A0ABS9BI37</accession>
<proteinExistence type="predicted"/>
<name>A0ABS9BI37_9BACT</name>
<reference evidence="1 2" key="1">
    <citation type="submission" date="2022-01" db="EMBL/GenBank/DDBJ databases">
        <title>Flavihumibacter sp. nov., isolated from sediment of a river.</title>
        <authorList>
            <person name="Liu H."/>
        </authorList>
    </citation>
    <scope>NUCLEOTIDE SEQUENCE [LARGE SCALE GENOMIC DNA]</scope>
    <source>
        <strain evidence="1 2">RY-1</strain>
    </source>
</reference>
<keyword evidence="2" id="KW-1185">Reference proteome</keyword>
<comment type="caution">
    <text evidence="1">The sequence shown here is derived from an EMBL/GenBank/DDBJ whole genome shotgun (WGS) entry which is preliminary data.</text>
</comment>
<gene>
    <name evidence="1" type="ORF">L0U88_12150</name>
</gene>
<sequence>MNLYRFKTFSKNLSIDKEFLLPTAVIVLALSIFIGNDNGKYQAVGEDNSFVVIDTSTGELYFYCKSYNDSYSDRQILEDNISRRQLNLPDTGRRIPSNQPSRYYSIWTYKESDADYHNYRCYSFDLQ</sequence>
<evidence type="ECO:0000313" key="2">
    <source>
        <dbReference type="Proteomes" id="UP001200145"/>
    </source>
</evidence>
<protein>
    <submittedName>
        <fullName evidence="1">Uncharacterized protein</fullName>
    </submittedName>
</protein>
<organism evidence="1 2">
    <name type="scientific">Flavihumibacter fluminis</name>
    <dbReference type="NCBI Taxonomy" id="2909236"/>
    <lineage>
        <taxon>Bacteria</taxon>
        <taxon>Pseudomonadati</taxon>
        <taxon>Bacteroidota</taxon>
        <taxon>Chitinophagia</taxon>
        <taxon>Chitinophagales</taxon>
        <taxon>Chitinophagaceae</taxon>
        <taxon>Flavihumibacter</taxon>
    </lineage>
</organism>
<dbReference type="Proteomes" id="UP001200145">
    <property type="component" value="Unassembled WGS sequence"/>
</dbReference>
<dbReference type="EMBL" id="JAKEVY010000003">
    <property type="protein sequence ID" value="MCF1715379.1"/>
    <property type="molecule type" value="Genomic_DNA"/>
</dbReference>
<evidence type="ECO:0000313" key="1">
    <source>
        <dbReference type="EMBL" id="MCF1715379.1"/>
    </source>
</evidence>